<dbReference type="EMBL" id="JACEIK010001512">
    <property type="protein sequence ID" value="MCD7469964.1"/>
    <property type="molecule type" value="Genomic_DNA"/>
</dbReference>
<reference evidence="2 3" key="1">
    <citation type="journal article" date="2021" name="BMC Genomics">
        <title>Datura genome reveals duplications of psychoactive alkaloid biosynthetic genes and high mutation rate following tissue culture.</title>
        <authorList>
            <person name="Rajewski A."/>
            <person name="Carter-House D."/>
            <person name="Stajich J."/>
            <person name="Litt A."/>
        </authorList>
    </citation>
    <scope>NUCLEOTIDE SEQUENCE [LARGE SCALE GENOMIC DNA]</scope>
    <source>
        <strain evidence="2">AR-01</strain>
    </source>
</reference>
<proteinExistence type="predicted"/>
<accession>A0ABS8TEU9</accession>
<feature type="region of interest" description="Disordered" evidence="1">
    <location>
        <begin position="38"/>
        <end position="62"/>
    </location>
</feature>
<protein>
    <submittedName>
        <fullName evidence="2">Uncharacterized protein</fullName>
    </submittedName>
</protein>
<dbReference type="Proteomes" id="UP000823775">
    <property type="component" value="Unassembled WGS sequence"/>
</dbReference>
<keyword evidence="3" id="KW-1185">Reference proteome</keyword>
<feature type="non-terminal residue" evidence="2">
    <location>
        <position position="62"/>
    </location>
</feature>
<name>A0ABS8TEU9_DATST</name>
<organism evidence="2 3">
    <name type="scientific">Datura stramonium</name>
    <name type="common">Jimsonweed</name>
    <name type="synonym">Common thornapple</name>
    <dbReference type="NCBI Taxonomy" id="4076"/>
    <lineage>
        <taxon>Eukaryota</taxon>
        <taxon>Viridiplantae</taxon>
        <taxon>Streptophyta</taxon>
        <taxon>Embryophyta</taxon>
        <taxon>Tracheophyta</taxon>
        <taxon>Spermatophyta</taxon>
        <taxon>Magnoliopsida</taxon>
        <taxon>eudicotyledons</taxon>
        <taxon>Gunneridae</taxon>
        <taxon>Pentapetalae</taxon>
        <taxon>asterids</taxon>
        <taxon>lamiids</taxon>
        <taxon>Solanales</taxon>
        <taxon>Solanaceae</taxon>
        <taxon>Solanoideae</taxon>
        <taxon>Datureae</taxon>
        <taxon>Datura</taxon>
    </lineage>
</organism>
<comment type="caution">
    <text evidence="2">The sequence shown here is derived from an EMBL/GenBank/DDBJ whole genome shotgun (WGS) entry which is preliminary data.</text>
</comment>
<feature type="compositionally biased region" description="Polar residues" evidence="1">
    <location>
        <begin position="38"/>
        <end position="51"/>
    </location>
</feature>
<gene>
    <name evidence="2" type="ORF">HAX54_009459</name>
</gene>
<evidence type="ECO:0000256" key="1">
    <source>
        <dbReference type="SAM" id="MobiDB-lite"/>
    </source>
</evidence>
<evidence type="ECO:0000313" key="2">
    <source>
        <dbReference type="EMBL" id="MCD7469964.1"/>
    </source>
</evidence>
<sequence length="62" mass="6621">QISSIGDDRSSLHLTSHKKLEFSTVPIDRYGQANISSFFDKTGANRSTSRPASDGNHGGALS</sequence>
<feature type="non-terminal residue" evidence="2">
    <location>
        <position position="1"/>
    </location>
</feature>
<evidence type="ECO:0000313" key="3">
    <source>
        <dbReference type="Proteomes" id="UP000823775"/>
    </source>
</evidence>